<reference evidence="3" key="2">
    <citation type="submission" date="2025-09" db="UniProtKB">
        <authorList>
            <consortium name="Ensembl"/>
        </authorList>
    </citation>
    <scope>IDENTIFICATION</scope>
</reference>
<evidence type="ECO:0000313" key="3">
    <source>
        <dbReference type="Ensembl" id="ENSNFUP00015031753.1"/>
    </source>
</evidence>
<keyword evidence="4" id="KW-1185">Reference proteome</keyword>
<evidence type="ECO:0000256" key="1">
    <source>
        <dbReference type="SAM" id="MobiDB-lite"/>
    </source>
</evidence>
<organism evidence="3 4">
    <name type="scientific">Nothobranchius furzeri</name>
    <name type="common">Turquoise killifish</name>
    <dbReference type="NCBI Taxonomy" id="105023"/>
    <lineage>
        <taxon>Eukaryota</taxon>
        <taxon>Metazoa</taxon>
        <taxon>Chordata</taxon>
        <taxon>Craniata</taxon>
        <taxon>Vertebrata</taxon>
        <taxon>Euteleostomi</taxon>
        <taxon>Actinopterygii</taxon>
        <taxon>Neopterygii</taxon>
        <taxon>Teleostei</taxon>
        <taxon>Neoteleostei</taxon>
        <taxon>Acanthomorphata</taxon>
        <taxon>Ovalentaria</taxon>
        <taxon>Atherinomorphae</taxon>
        <taxon>Cyprinodontiformes</taxon>
        <taxon>Nothobranchiidae</taxon>
        <taxon>Nothobranchius</taxon>
    </lineage>
</organism>
<evidence type="ECO:0000256" key="2">
    <source>
        <dbReference type="SAM" id="SignalP"/>
    </source>
</evidence>
<keyword evidence="2" id="KW-0732">Signal</keyword>
<proteinExistence type="predicted"/>
<dbReference type="Proteomes" id="UP000694548">
    <property type="component" value="Unassembled WGS sequence"/>
</dbReference>
<feature type="region of interest" description="Disordered" evidence="1">
    <location>
        <begin position="21"/>
        <end position="46"/>
    </location>
</feature>
<evidence type="ECO:0008006" key="5">
    <source>
        <dbReference type="Google" id="ProtNLM"/>
    </source>
</evidence>
<sequence length="116" mass="13345">MLWTRGLVLLLCWGVTSGELQAEERDGARDEVRSDSRRQRSPPPVEPLDFGFVPAAVYDTHAYYEPGTIGILFHVVHAFLYVVQPNSFPKGEDLLHPQLIFHYSPSFLEFIRNIRF</sequence>
<reference evidence="3" key="1">
    <citation type="submission" date="2025-08" db="UniProtKB">
        <authorList>
            <consortium name="Ensembl"/>
        </authorList>
    </citation>
    <scope>IDENTIFICATION</scope>
</reference>
<feature type="chain" id="PRO_5034573213" description="Prominin 1a" evidence="2">
    <location>
        <begin position="19"/>
        <end position="116"/>
    </location>
</feature>
<name>A0A8C6MED0_NOTFU</name>
<dbReference type="GeneTree" id="ENSGT00940000178170"/>
<evidence type="ECO:0000313" key="4">
    <source>
        <dbReference type="Proteomes" id="UP000694548"/>
    </source>
</evidence>
<dbReference type="Ensembl" id="ENSNFUT00015033186.1">
    <property type="protein sequence ID" value="ENSNFUP00015031753.1"/>
    <property type="gene ID" value="ENSNFUG00015015550.1"/>
</dbReference>
<accession>A0A8C6MED0</accession>
<protein>
    <recommendedName>
        <fullName evidence="5">Prominin 1a</fullName>
    </recommendedName>
</protein>
<feature type="compositionally biased region" description="Basic and acidic residues" evidence="1">
    <location>
        <begin position="22"/>
        <end position="38"/>
    </location>
</feature>
<dbReference type="AlphaFoldDB" id="A0A8C6MED0"/>
<feature type="signal peptide" evidence="2">
    <location>
        <begin position="1"/>
        <end position="18"/>
    </location>
</feature>